<organism evidence="1 2">
    <name type="scientific">Halopseudomonas xinjiangensis</name>
    <dbReference type="NCBI Taxonomy" id="487184"/>
    <lineage>
        <taxon>Bacteria</taxon>
        <taxon>Pseudomonadati</taxon>
        <taxon>Pseudomonadota</taxon>
        <taxon>Gammaproteobacteria</taxon>
        <taxon>Pseudomonadales</taxon>
        <taxon>Pseudomonadaceae</taxon>
        <taxon>Halopseudomonas</taxon>
    </lineage>
</organism>
<gene>
    <name evidence="1" type="ORF">SAMN05216421_1667</name>
</gene>
<dbReference type="AlphaFoldDB" id="A0A1H1SUK0"/>
<dbReference type="EMBL" id="LT629736">
    <property type="protein sequence ID" value="SDS51621.1"/>
    <property type="molecule type" value="Genomic_DNA"/>
</dbReference>
<evidence type="ECO:0000313" key="2">
    <source>
        <dbReference type="Proteomes" id="UP000243207"/>
    </source>
</evidence>
<accession>A0A1H1SUK0</accession>
<dbReference type="Proteomes" id="UP000243207">
    <property type="component" value="Chromosome I"/>
</dbReference>
<sequence length="203" mass="23673">MSGFSFFDMRELKARAETCAETHPTLTHAQRLSLVARRDFGLPCFVEARRLREQDIMQHVESDGDVGKCSFCHFTFRLREERAWHVTRHERLEEALHYLHHMPLVGEQLKRLMDSSWSQAQDAPTLEGRVAGYLGVFRAWYDRSIFGSMCDGTWREHPDFPMYVSMIITATDVPHDVLDRLASLYGRRPGSLRWGESRWQEVG</sequence>
<keyword evidence="2" id="KW-1185">Reference proteome</keyword>
<protein>
    <submittedName>
        <fullName evidence="1">Uncharacterized protein</fullName>
    </submittedName>
</protein>
<proteinExistence type="predicted"/>
<name>A0A1H1SUK0_9GAMM</name>
<reference evidence="2" key="1">
    <citation type="submission" date="2016-10" db="EMBL/GenBank/DDBJ databases">
        <authorList>
            <person name="Varghese N."/>
            <person name="Submissions S."/>
        </authorList>
    </citation>
    <scope>NUCLEOTIDE SEQUENCE [LARGE SCALE GENOMIC DNA]</scope>
    <source>
        <strain evidence="2">NRRL B-51270</strain>
    </source>
</reference>
<evidence type="ECO:0000313" key="1">
    <source>
        <dbReference type="EMBL" id="SDS51621.1"/>
    </source>
</evidence>